<dbReference type="EMBL" id="SNYW01000008">
    <property type="protein sequence ID" value="TDQ82038.1"/>
    <property type="molecule type" value="Genomic_DNA"/>
</dbReference>
<dbReference type="PANTHER" id="PTHR38590:SF1">
    <property type="entry name" value="BLL0828 PROTEIN"/>
    <property type="match status" value="1"/>
</dbReference>
<comment type="caution">
    <text evidence="2">The sequence shown here is derived from an EMBL/GenBank/DDBJ whole genome shotgun (WGS) entry which is preliminary data.</text>
</comment>
<keyword evidence="2" id="KW-0540">Nuclease</keyword>
<evidence type="ECO:0000313" key="3">
    <source>
        <dbReference type="Proteomes" id="UP000295783"/>
    </source>
</evidence>
<keyword evidence="3" id="KW-1185">Reference proteome</keyword>
<dbReference type="InterPro" id="IPR007569">
    <property type="entry name" value="DUF559"/>
</dbReference>
<protein>
    <submittedName>
        <fullName evidence="2">Very-short-patch-repair endonuclease</fullName>
    </submittedName>
</protein>
<proteinExistence type="predicted"/>
<dbReference type="CDD" id="cd01038">
    <property type="entry name" value="Endonuclease_DUF559"/>
    <property type="match status" value="1"/>
</dbReference>
<dbReference type="PANTHER" id="PTHR38590">
    <property type="entry name" value="BLL0828 PROTEIN"/>
    <property type="match status" value="1"/>
</dbReference>
<reference evidence="2 3" key="1">
    <citation type="submission" date="2019-03" db="EMBL/GenBank/DDBJ databases">
        <title>Genomic Encyclopedia of Type Strains, Phase III (KMG-III): the genomes of soil and plant-associated and newly described type strains.</title>
        <authorList>
            <person name="Whitman W."/>
        </authorList>
    </citation>
    <scope>NUCLEOTIDE SEQUENCE [LARGE SCALE GENOMIC DNA]</scope>
    <source>
        <strain evidence="2 3">CGMCC 1.7660</strain>
    </source>
</reference>
<dbReference type="Gene3D" id="3.40.960.10">
    <property type="entry name" value="VSR Endonuclease"/>
    <property type="match status" value="1"/>
</dbReference>
<dbReference type="AlphaFoldDB" id="A0A4V3DEK2"/>
<dbReference type="GO" id="GO:0004519">
    <property type="term" value="F:endonuclease activity"/>
    <property type="evidence" value="ECO:0007669"/>
    <property type="project" value="UniProtKB-KW"/>
</dbReference>
<dbReference type="InterPro" id="IPR047216">
    <property type="entry name" value="Endonuclease_DUF559_bact"/>
</dbReference>
<feature type="domain" description="DUF559" evidence="1">
    <location>
        <begin position="7"/>
        <end position="109"/>
    </location>
</feature>
<dbReference type="Proteomes" id="UP000295783">
    <property type="component" value="Unassembled WGS sequence"/>
</dbReference>
<evidence type="ECO:0000313" key="2">
    <source>
        <dbReference type="EMBL" id="TDQ82038.1"/>
    </source>
</evidence>
<organism evidence="2 3">
    <name type="scientific">Dongia mobilis</name>
    <dbReference type="NCBI Taxonomy" id="578943"/>
    <lineage>
        <taxon>Bacteria</taxon>
        <taxon>Pseudomonadati</taxon>
        <taxon>Pseudomonadota</taxon>
        <taxon>Alphaproteobacteria</taxon>
        <taxon>Rhodospirillales</taxon>
        <taxon>Dongiaceae</taxon>
        <taxon>Dongia</taxon>
    </lineage>
</organism>
<keyword evidence="2" id="KW-0255">Endonuclease</keyword>
<sequence length="125" mass="14710">MTRDPIETARRLRRDMTAAEKELWRAIRNHQLENAHFRRQFPIGPYVADFCCRRARLVIEVDGGQHADNLRDDRRSRYLATQGYRVLRFWNNDVIENIGGVVEKIRADLRLHDPHPNPPPEGRGD</sequence>
<dbReference type="Pfam" id="PF04480">
    <property type="entry name" value="DUF559"/>
    <property type="match status" value="1"/>
</dbReference>
<dbReference type="SUPFAM" id="SSF52980">
    <property type="entry name" value="Restriction endonuclease-like"/>
    <property type="match status" value="1"/>
</dbReference>
<gene>
    <name evidence="2" type="ORF">A8950_1858</name>
</gene>
<dbReference type="RefSeq" id="WP_279513036.1">
    <property type="nucleotide sequence ID" value="NZ_SNYW01000008.1"/>
</dbReference>
<accession>A0A4V3DEK2</accession>
<dbReference type="InterPro" id="IPR011335">
    <property type="entry name" value="Restrct_endonuc-II-like"/>
</dbReference>
<evidence type="ECO:0000259" key="1">
    <source>
        <dbReference type="Pfam" id="PF04480"/>
    </source>
</evidence>
<name>A0A4V3DEK2_9PROT</name>
<keyword evidence="2" id="KW-0378">Hydrolase</keyword>